<comment type="caution">
    <text evidence="1">The sequence shown here is derived from an EMBL/GenBank/DDBJ whole genome shotgun (WGS) entry which is preliminary data.</text>
</comment>
<gene>
    <name evidence="1" type="primary">Acey_s0010.g1224</name>
    <name evidence="1" type="ORF">Y032_0010g1224</name>
</gene>
<dbReference type="AlphaFoldDB" id="A0A016VG47"/>
<dbReference type="Proteomes" id="UP000024635">
    <property type="component" value="Unassembled WGS sequence"/>
</dbReference>
<evidence type="ECO:0000313" key="2">
    <source>
        <dbReference type="Proteomes" id="UP000024635"/>
    </source>
</evidence>
<sequence length="78" mass="8185">MWSTASCVAITGDCGDAAAIVVGTSLQPPGLAIGSRQFCPIADDCDKGAYRSSVESFIGVGNRHRQLRDARCYTPHGV</sequence>
<keyword evidence="2" id="KW-1185">Reference proteome</keyword>
<reference evidence="2" key="1">
    <citation type="journal article" date="2015" name="Nat. Genet.">
        <title>The genome and transcriptome of the zoonotic hookworm Ancylostoma ceylanicum identify infection-specific gene families.</title>
        <authorList>
            <person name="Schwarz E.M."/>
            <person name="Hu Y."/>
            <person name="Antoshechkin I."/>
            <person name="Miller M.M."/>
            <person name="Sternberg P.W."/>
            <person name="Aroian R.V."/>
        </authorList>
    </citation>
    <scope>NUCLEOTIDE SEQUENCE</scope>
    <source>
        <strain evidence="2">HY135</strain>
    </source>
</reference>
<proteinExistence type="predicted"/>
<evidence type="ECO:0000313" key="1">
    <source>
        <dbReference type="EMBL" id="EYC26569.1"/>
    </source>
</evidence>
<accession>A0A016VG47</accession>
<name>A0A016VG47_9BILA</name>
<protein>
    <submittedName>
        <fullName evidence="1">Uncharacterized protein</fullName>
    </submittedName>
</protein>
<dbReference type="EMBL" id="JARK01001346">
    <property type="protein sequence ID" value="EYC26569.1"/>
    <property type="molecule type" value="Genomic_DNA"/>
</dbReference>
<organism evidence="1 2">
    <name type="scientific">Ancylostoma ceylanicum</name>
    <dbReference type="NCBI Taxonomy" id="53326"/>
    <lineage>
        <taxon>Eukaryota</taxon>
        <taxon>Metazoa</taxon>
        <taxon>Ecdysozoa</taxon>
        <taxon>Nematoda</taxon>
        <taxon>Chromadorea</taxon>
        <taxon>Rhabditida</taxon>
        <taxon>Rhabditina</taxon>
        <taxon>Rhabditomorpha</taxon>
        <taxon>Strongyloidea</taxon>
        <taxon>Ancylostomatidae</taxon>
        <taxon>Ancylostomatinae</taxon>
        <taxon>Ancylostoma</taxon>
    </lineage>
</organism>